<evidence type="ECO:0000313" key="3">
    <source>
        <dbReference type="Proteomes" id="UP000001625"/>
    </source>
</evidence>
<dbReference type="InterPro" id="IPR029044">
    <property type="entry name" value="Nucleotide-diphossugar_trans"/>
</dbReference>
<dbReference type="SUPFAM" id="SSF53448">
    <property type="entry name" value="Nucleotide-diphospho-sugar transferases"/>
    <property type="match status" value="1"/>
</dbReference>
<feature type="domain" description="Streptomycin biosynthesis protein StrF" evidence="1">
    <location>
        <begin position="48"/>
        <end position="196"/>
    </location>
</feature>
<dbReference type="Pfam" id="PF13712">
    <property type="entry name" value="Glyco_tranf_2_5"/>
    <property type="match status" value="1"/>
</dbReference>
<dbReference type="OrthoDB" id="8769632at2"/>
<dbReference type="EMBL" id="CP001965">
    <property type="protein sequence ID" value="ADE10851.1"/>
    <property type="molecule type" value="Genomic_DNA"/>
</dbReference>
<accession>D5CN15</accession>
<dbReference type="Proteomes" id="UP000001625">
    <property type="component" value="Chromosome"/>
</dbReference>
<dbReference type="Gene3D" id="3.90.550.10">
    <property type="entry name" value="Spore Coat Polysaccharide Biosynthesis Protein SpsA, Chain A"/>
    <property type="match status" value="1"/>
</dbReference>
<evidence type="ECO:0000259" key="1">
    <source>
        <dbReference type="Pfam" id="PF13712"/>
    </source>
</evidence>
<dbReference type="RefSeq" id="WP_013028750.1">
    <property type="nucleotide sequence ID" value="NC_013959.1"/>
</dbReference>
<reference evidence="2 3" key="1">
    <citation type="submission" date="2010-03" db="EMBL/GenBank/DDBJ databases">
        <title>Complete sequence of Sideroxydans lithotrophicus ES-1.</title>
        <authorList>
            <consortium name="US DOE Joint Genome Institute"/>
            <person name="Lucas S."/>
            <person name="Copeland A."/>
            <person name="Lapidus A."/>
            <person name="Cheng J.-F."/>
            <person name="Bruce D."/>
            <person name="Goodwin L."/>
            <person name="Pitluck S."/>
            <person name="Munk A.C."/>
            <person name="Detter J.C."/>
            <person name="Han C."/>
            <person name="Tapia R."/>
            <person name="Larimer F."/>
            <person name="Land M."/>
            <person name="Hauser L."/>
            <person name="Kyrpides N."/>
            <person name="Ivanova N."/>
            <person name="Emerson D."/>
            <person name="Woyke T."/>
        </authorList>
    </citation>
    <scope>NUCLEOTIDE SEQUENCE [LARGE SCALE GENOMIC DNA]</scope>
    <source>
        <strain evidence="2 3">ES-1</strain>
    </source>
</reference>
<dbReference type="HOGENOM" id="CLU_1420315_0_0_4"/>
<gene>
    <name evidence="2" type="ordered locus">Slit_0611</name>
</gene>
<sequence>MQHKIRIVVATRESREDFLFKTALGKSLALYNYPQIEIALFDQNKLGLPAVYNMAIEAAKQDPAILVFVHDDVHLCGFNWPAEIVEGLDHFQLIGLAGNRRRVTYQPAWCFVDAKFTWDTQENLSGMVGHGTGFPPANIKQFGPPGREVKLLDGLFMACDSRTLLKHGLKFDERFDFHFYDMDFCREAEKLGIKMGTWSISTIHESLGNFGSEAWLAGYLKYLEKWEKPVNQR</sequence>
<proteinExistence type="predicted"/>
<dbReference type="InterPro" id="IPR059123">
    <property type="entry name" value="StrF_dom"/>
</dbReference>
<name>D5CN15_SIDLE</name>
<dbReference type="eggNOG" id="COG1216">
    <property type="taxonomic scope" value="Bacteria"/>
</dbReference>
<dbReference type="AlphaFoldDB" id="D5CN15"/>
<dbReference type="KEGG" id="slt:Slit_0611"/>
<keyword evidence="3" id="KW-1185">Reference proteome</keyword>
<dbReference type="STRING" id="580332.Slit_0611"/>
<organism evidence="2 3">
    <name type="scientific">Sideroxydans lithotrophicus (strain ES-1)</name>
    <dbReference type="NCBI Taxonomy" id="580332"/>
    <lineage>
        <taxon>Bacteria</taxon>
        <taxon>Pseudomonadati</taxon>
        <taxon>Pseudomonadota</taxon>
        <taxon>Betaproteobacteria</taxon>
        <taxon>Nitrosomonadales</taxon>
        <taxon>Gallionellaceae</taxon>
        <taxon>Sideroxydans</taxon>
    </lineage>
</organism>
<protein>
    <submittedName>
        <fullName evidence="2">TPR domain-containing protein</fullName>
    </submittedName>
</protein>
<evidence type="ECO:0000313" key="2">
    <source>
        <dbReference type="EMBL" id="ADE10851.1"/>
    </source>
</evidence>